<dbReference type="PANTHER" id="PTHR33710:SF77">
    <property type="entry name" value="DNASE I-LIKE SUPERFAMILY PROTEIN"/>
    <property type="match status" value="1"/>
</dbReference>
<evidence type="ECO:0000313" key="1">
    <source>
        <dbReference type="EMBL" id="KAG6639863.1"/>
    </source>
</evidence>
<dbReference type="EMBL" id="CM031818">
    <property type="protein sequence ID" value="KAG6639863.1"/>
    <property type="molecule type" value="Genomic_DNA"/>
</dbReference>
<sequence length="141" mass="16387">MDKRWIVTGFYGQPVAAKRKEGWNLLRLIHSHTHCPWLCMEDFNKILLQDEQLGSHARSFRQMEDFRTVLEECALMDAGFIGSKYTWCNKREGADFTKARLDRALVNKEWLDLHKLNSVHVLPIQCSNHNRILVSCSNLGS</sequence>
<dbReference type="Proteomes" id="UP000811609">
    <property type="component" value="Chromosome 10"/>
</dbReference>
<dbReference type="AlphaFoldDB" id="A0A8T1PDY1"/>
<dbReference type="PANTHER" id="PTHR33710">
    <property type="entry name" value="BNAC02G09200D PROTEIN"/>
    <property type="match status" value="1"/>
</dbReference>
<comment type="caution">
    <text evidence="1">The sequence shown here is derived from an EMBL/GenBank/DDBJ whole genome shotgun (WGS) entry which is preliminary data.</text>
</comment>
<proteinExistence type="predicted"/>
<protein>
    <submittedName>
        <fullName evidence="1">Uncharacterized protein</fullName>
    </submittedName>
</protein>
<accession>A0A8T1PDY1</accession>
<keyword evidence="2" id="KW-1185">Reference proteome</keyword>
<name>A0A8T1PDY1_CARIL</name>
<reference evidence="1" key="1">
    <citation type="submission" date="2020-12" db="EMBL/GenBank/DDBJ databases">
        <title>WGS assembly of Carya illinoinensis cv. Pawnee.</title>
        <authorList>
            <person name="Platts A."/>
            <person name="Shu S."/>
            <person name="Wright S."/>
            <person name="Barry K."/>
            <person name="Edger P."/>
            <person name="Pires J.C."/>
            <person name="Schmutz J."/>
        </authorList>
    </citation>
    <scope>NUCLEOTIDE SEQUENCE</scope>
    <source>
        <tissue evidence="1">Leaf</tissue>
    </source>
</reference>
<evidence type="ECO:0000313" key="2">
    <source>
        <dbReference type="Proteomes" id="UP000811609"/>
    </source>
</evidence>
<gene>
    <name evidence="1" type="ORF">CIPAW_10G131500</name>
</gene>
<organism evidence="1 2">
    <name type="scientific">Carya illinoinensis</name>
    <name type="common">Pecan</name>
    <dbReference type="NCBI Taxonomy" id="32201"/>
    <lineage>
        <taxon>Eukaryota</taxon>
        <taxon>Viridiplantae</taxon>
        <taxon>Streptophyta</taxon>
        <taxon>Embryophyta</taxon>
        <taxon>Tracheophyta</taxon>
        <taxon>Spermatophyta</taxon>
        <taxon>Magnoliopsida</taxon>
        <taxon>eudicotyledons</taxon>
        <taxon>Gunneridae</taxon>
        <taxon>Pentapetalae</taxon>
        <taxon>rosids</taxon>
        <taxon>fabids</taxon>
        <taxon>Fagales</taxon>
        <taxon>Juglandaceae</taxon>
        <taxon>Carya</taxon>
    </lineage>
</organism>